<comment type="caution">
    <text evidence="2">The sequence shown here is derived from an EMBL/GenBank/DDBJ whole genome shotgun (WGS) entry which is preliminary data.</text>
</comment>
<keyword evidence="3" id="KW-1185">Reference proteome</keyword>
<evidence type="ECO:0000313" key="2">
    <source>
        <dbReference type="EMBL" id="MDT3725786.1"/>
    </source>
</evidence>
<protein>
    <submittedName>
        <fullName evidence="2">DUF397 domain-containing protein</fullName>
    </submittedName>
</protein>
<name>A0ABU3I0Z8_9ACTN</name>
<dbReference type="EMBL" id="JAVSGH010000013">
    <property type="protein sequence ID" value="MDT3725786.1"/>
    <property type="molecule type" value="Genomic_DNA"/>
</dbReference>
<feature type="domain" description="DUF397" evidence="1">
    <location>
        <begin position="37"/>
        <end position="88"/>
    </location>
</feature>
<dbReference type="Proteomes" id="UP001181313">
    <property type="component" value="Unassembled WGS sequence"/>
</dbReference>
<reference evidence="2" key="1">
    <citation type="submission" date="2024-05" db="EMBL/GenBank/DDBJ databases">
        <title>30 novel species of actinomycetes from the DSMZ collection.</title>
        <authorList>
            <person name="Nouioui I."/>
        </authorList>
    </citation>
    <scope>NUCLEOTIDE SEQUENCE</scope>
    <source>
        <strain evidence="2">DSM 41972</strain>
    </source>
</reference>
<organism evidence="2 3">
    <name type="scientific">Streptomyces althioticus subsp. attaecolombicae</name>
    <dbReference type="NCBI Taxonomy" id="3075534"/>
    <lineage>
        <taxon>Bacteria</taxon>
        <taxon>Bacillati</taxon>
        <taxon>Actinomycetota</taxon>
        <taxon>Actinomycetes</taxon>
        <taxon>Kitasatosporales</taxon>
        <taxon>Streptomycetaceae</taxon>
        <taxon>Streptomyces</taxon>
        <taxon>Streptomyces althioticus group</taxon>
    </lineage>
</organism>
<dbReference type="Pfam" id="PF04149">
    <property type="entry name" value="DUF397"/>
    <property type="match status" value="1"/>
</dbReference>
<gene>
    <name evidence="2" type="ORF">ROS62_13165</name>
</gene>
<dbReference type="InterPro" id="IPR007278">
    <property type="entry name" value="DUF397"/>
</dbReference>
<evidence type="ECO:0000313" key="3">
    <source>
        <dbReference type="Proteomes" id="UP001181313"/>
    </source>
</evidence>
<sequence>MLSAFAPRLLYGGTVRAAGRYLPQRRFEEGSVGTSPVWRKSTYSGSSGDDCVEIAHLDTRVHVRDSKRATESDLVVSSSAWADFLNHVAGTAPSQHT</sequence>
<proteinExistence type="predicted"/>
<accession>A0ABU3I0Z8</accession>
<evidence type="ECO:0000259" key="1">
    <source>
        <dbReference type="Pfam" id="PF04149"/>
    </source>
</evidence>
<dbReference type="RefSeq" id="WP_337674600.1">
    <property type="nucleotide sequence ID" value="NZ_JAVSGH010000013.1"/>
</dbReference>